<evidence type="ECO:0000256" key="1">
    <source>
        <dbReference type="ARBA" id="ARBA00004141"/>
    </source>
</evidence>
<dbReference type="InterPro" id="IPR012858">
    <property type="entry name" value="DC_STAMP-like"/>
</dbReference>
<evidence type="ECO:0000256" key="5">
    <source>
        <dbReference type="SAM" id="MobiDB-lite"/>
    </source>
</evidence>
<sequence length="1319" mass="150436">MFNFVSNNFREYLKRRYRPLYCIWYGRRKDTWRKTRFAINSVAGILIAWIICKLVLISFSFSKRNEERILWFSMGIVGLGFVFTDGVKCITLLVFVALVGKSGRSYLRALCFAYVIAGPIENLASNVGEVVRVFSCSTILTYNLTRTRFDLMTKPFQRTVYHMKEDIKEVQNTFNDLRNVTNAVHQEIMGEDPVTAMPPLSPITVANISQTSSTTQFSKMMFTTSAPINIGLENESSGKNFSAIDTAFYTTSDSLNDTILFPATTSNPVQFTLVPVPVNESDPYSNITAIIAGLHSTIKPINTSVPASSTDSVPVESSSLNSSARPINIPATSNDTSSKPIQNSSISEPNKSDSPTSNYDVLKPIASAPYLQLGKILKSGKFSFIPKKNNYAQHSPKPMKNKIEPSRKASTTLKPSRFSTIFKGRNHAPSFLKVKPFSSNEENRRKSGGKITTESILATDTIYSQKPFLSVVNKDNDVDSFLNPTQFPWFLTEDNNKIKPFTTSTDLEFSSLPKIVDDLNSFLSPTQFPFFLLKDKPPTKQANVPDKTAQPNIISSIPKENDDRDQLGIPNQFHLLPIKCKLPEDEAVASDIHDDKMSKSLNIFSPPRTNGGGDFFANPMWLPLFLIKNKPLQQMERDPIMTVETTTKQITYSPVSKGSDDLDSFVNINQVRSFSANDKAIETEDPVLSAQSTSNGRKFSSLSKDDDDFNEFLNPTQFPLFVTKKKTGKRSDSVRGALEPKDFFLNSKNGQGQESFLKRTHYLQPLIIPDTLSKHFVKRDVQSDAEYSQEDDNFDDFSNTSQAPLVLMKEKFEEAAGFDSIASVGSEFSTLSEDESAVKSFSNRTEPLPKGFVDSGLLPNAEYTQEKYKNKMKKRCIQQLDNGKDRCRQTFANSLQRCRDKMPFILKTLLCWPFKADFICNINFLGNPDSICDPSDAIPNNFGEAYADLADTENKLYTNGSDVSVSYKVISLESSPELQSAKETADAVMQEFNLKKRLFNAILRQLQRVLAFMILRVLWACVQYHSKYKKDVDFDNIYVTEYFKHVDERRLKEGKNPLLPLKKYERKNLVDTTEGWGRTKEEKRDIGYHLFQFFVEMFSGFFFLFLDHTIVVLLQIVREHSEIHFLQEGEHTIKFYTIRLTIEGSGLIARLLRTTMHNFNMHETVHTELSNKQCLPNPNVLPSSTAFLRLRRATCSYFYRKREKSRVLYLYNTLMKQRRILIKTMIKKAKLNSVNRRVRQQANLFLKLRFMYPRYFGWLKKFKVGRHHSVVVCGNLQCGVCYCHECWSDMDRECLVCNGLISQDVIINFEEFFEEFIFE</sequence>
<dbReference type="VEuPathDB" id="VectorBase:GPPI011219"/>
<evidence type="ECO:0000259" key="7">
    <source>
        <dbReference type="Pfam" id="PF07782"/>
    </source>
</evidence>
<feature type="compositionally biased region" description="Low complexity" evidence="5">
    <location>
        <begin position="308"/>
        <end position="323"/>
    </location>
</feature>
<protein>
    <submittedName>
        <fullName evidence="9">Uncharacterized protein</fullName>
    </submittedName>
</protein>
<dbReference type="EnsemblMetazoa" id="GPPI011219-RA">
    <property type="protein sequence ID" value="GPPI011219-PA"/>
    <property type="gene ID" value="GPPI011219"/>
</dbReference>
<keyword evidence="3 6" id="KW-1133">Transmembrane helix</keyword>
<dbReference type="PANTHER" id="PTHR21041:SF17">
    <property type="entry name" value="E3 UBIQUITIN-PROTEIN LIGASE DCST1"/>
    <property type="match status" value="1"/>
</dbReference>
<feature type="compositionally biased region" description="Polar residues" evidence="5">
    <location>
        <begin position="330"/>
        <end position="358"/>
    </location>
</feature>
<dbReference type="InterPro" id="IPR058842">
    <property type="entry name" value="DCST1_C"/>
</dbReference>
<feature type="domain" description="Dendritic cell-specific transmembrane protein-like" evidence="7">
    <location>
        <begin position="1034"/>
        <end position="1186"/>
    </location>
</feature>
<keyword evidence="4 6" id="KW-0472">Membrane</keyword>
<name>A0A1B0AWL2_9MUSC</name>
<dbReference type="InterPro" id="IPR051856">
    <property type="entry name" value="CSR-E3_Ligase_Protein"/>
</dbReference>
<reference evidence="10" key="1">
    <citation type="submission" date="2015-01" db="EMBL/GenBank/DDBJ databases">
        <authorList>
            <person name="Aksoy S."/>
            <person name="Warren W."/>
            <person name="Wilson R.K."/>
        </authorList>
    </citation>
    <scope>NUCLEOTIDE SEQUENCE [LARGE SCALE GENOMIC DNA]</scope>
    <source>
        <strain evidence="10">IAEA</strain>
    </source>
</reference>
<feature type="region of interest" description="Disordered" evidence="5">
    <location>
        <begin position="305"/>
        <end position="358"/>
    </location>
</feature>
<organism evidence="9 10">
    <name type="scientific">Glossina palpalis gambiensis</name>
    <dbReference type="NCBI Taxonomy" id="67801"/>
    <lineage>
        <taxon>Eukaryota</taxon>
        <taxon>Metazoa</taxon>
        <taxon>Ecdysozoa</taxon>
        <taxon>Arthropoda</taxon>
        <taxon>Hexapoda</taxon>
        <taxon>Insecta</taxon>
        <taxon>Pterygota</taxon>
        <taxon>Neoptera</taxon>
        <taxon>Endopterygota</taxon>
        <taxon>Diptera</taxon>
        <taxon>Brachycera</taxon>
        <taxon>Muscomorpha</taxon>
        <taxon>Hippoboscoidea</taxon>
        <taxon>Glossinidae</taxon>
        <taxon>Glossina</taxon>
    </lineage>
</organism>
<feature type="transmembrane region" description="Helical" evidence="6">
    <location>
        <begin position="37"/>
        <end position="57"/>
    </location>
</feature>
<feature type="region of interest" description="Disordered" evidence="5">
    <location>
        <begin position="389"/>
        <end position="410"/>
    </location>
</feature>
<evidence type="ECO:0000313" key="9">
    <source>
        <dbReference type="EnsemblMetazoa" id="GPPI011219-PA"/>
    </source>
</evidence>
<dbReference type="EMBL" id="JXJN01004812">
    <property type="status" value="NOT_ANNOTATED_CDS"/>
    <property type="molecule type" value="Genomic_DNA"/>
</dbReference>
<feature type="transmembrane region" description="Helical" evidence="6">
    <location>
        <begin position="69"/>
        <end position="99"/>
    </location>
</feature>
<dbReference type="Pfam" id="PF26037">
    <property type="entry name" value="zf-RING_DCST1_C"/>
    <property type="match status" value="1"/>
</dbReference>
<evidence type="ECO:0000256" key="6">
    <source>
        <dbReference type="SAM" id="Phobius"/>
    </source>
</evidence>
<accession>A0A1B0AWL2</accession>
<evidence type="ECO:0000256" key="3">
    <source>
        <dbReference type="ARBA" id="ARBA00022989"/>
    </source>
</evidence>
<dbReference type="Pfam" id="PF07782">
    <property type="entry name" value="DC_STAMP"/>
    <property type="match status" value="1"/>
</dbReference>
<evidence type="ECO:0000256" key="2">
    <source>
        <dbReference type="ARBA" id="ARBA00022692"/>
    </source>
</evidence>
<feature type="region of interest" description="Disordered" evidence="5">
    <location>
        <begin position="541"/>
        <end position="562"/>
    </location>
</feature>
<feature type="domain" description="E3 ubiquitin-protein ligase DCST1-like C-terminal" evidence="8">
    <location>
        <begin position="1266"/>
        <end position="1298"/>
    </location>
</feature>
<evidence type="ECO:0000256" key="4">
    <source>
        <dbReference type="ARBA" id="ARBA00023136"/>
    </source>
</evidence>
<evidence type="ECO:0000313" key="10">
    <source>
        <dbReference type="Proteomes" id="UP000092460"/>
    </source>
</evidence>
<dbReference type="GO" id="GO:0016020">
    <property type="term" value="C:membrane"/>
    <property type="evidence" value="ECO:0007669"/>
    <property type="project" value="UniProtKB-SubCell"/>
</dbReference>
<dbReference type="STRING" id="67801.A0A1B0AWL2"/>
<dbReference type="Proteomes" id="UP000092460">
    <property type="component" value="Unassembled WGS sequence"/>
</dbReference>
<evidence type="ECO:0000259" key="8">
    <source>
        <dbReference type="Pfam" id="PF26037"/>
    </source>
</evidence>
<comment type="subcellular location">
    <subcellularLocation>
        <location evidence="1">Membrane</location>
        <topology evidence="1">Multi-pass membrane protein</topology>
    </subcellularLocation>
</comment>
<dbReference type="PANTHER" id="PTHR21041">
    <property type="entry name" value="DENDRITIC CELL-SPECIFIC TRANSMEMBRANE PROTEIN"/>
    <property type="match status" value="1"/>
</dbReference>
<reference evidence="9" key="2">
    <citation type="submission" date="2020-05" db="UniProtKB">
        <authorList>
            <consortium name="EnsemblMetazoa"/>
        </authorList>
    </citation>
    <scope>IDENTIFICATION</scope>
    <source>
        <strain evidence="9">IAEA</strain>
    </source>
</reference>
<keyword evidence="2 6" id="KW-0812">Transmembrane</keyword>
<proteinExistence type="predicted"/>
<keyword evidence="10" id="KW-1185">Reference proteome</keyword>